<dbReference type="SUPFAM" id="SSF52540">
    <property type="entry name" value="P-loop containing nucleoside triphosphate hydrolases"/>
    <property type="match status" value="1"/>
</dbReference>
<dbReference type="STRING" id="573058.SAMN00017477_2149"/>
<sequence length="176" mass="20130">MIYILAGPSGSGKTTQANILSKRDDFKRIITCTTRPMRDGEVDGLDYYFKTKEEFQSLLEQKKLIAVTEYSGNLYGVPKQSLEKYINSKTEHIVMVLDLNGVRELKELGAYCICLTLDAETLRERMIERGDNMCDVIARLNDGLGLVNYCDFFIDSRRPIEFNSNEISKFIELTCK</sequence>
<reference evidence="8" key="1">
    <citation type="submission" date="2017-04" db="EMBL/GenBank/DDBJ databases">
        <authorList>
            <person name="Varghese N."/>
            <person name="Submissions S."/>
        </authorList>
    </citation>
    <scope>NUCLEOTIDE SEQUENCE [LARGE SCALE GENOMIC DNA]</scope>
    <source>
        <strain evidence="8">DSM 20463</strain>
    </source>
</reference>
<dbReference type="GO" id="GO:0004385">
    <property type="term" value="F:GMP kinase activity"/>
    <property type="evidence" value="ECO:0007669"/>
    <property type="project" value="UniProtKB-EC"/>
</dbReference>
<keyword evidence="4 7" id="KW-0418">Kinase</keyword>
<feature type="domain" description="Guanylate kinase-like" evidence="6">
    <location>
        <begin position="1"/>
        <end position="172"/>
    </location>
</feature>
<dbReference type="Gene3D" id="3.40.50.300">
    <property type="entry name" value="P-loop containing nucleotide triphosphate hydrolases"/>
    <property type="match status" value="1"/>
</dbReference>
<dbReference type="AlphaFoldDB" id="A0A1W1VKH7"/>
<comment type="function">
    <text evidence="1">Essential for recycling GMP and indirectly, cGMP.</text>
</comment>
<dbReference type="CDD" id="cd00071">
    <property type="entry name" value="GMPK"/>
    <property type="match status" value="1"/>
</dbReference>
<dbReference type="InterPro" id="IPR008145">
    <property type="entry name" value="GK/Ca_channel_bsu"/>
</dbReference>
<evidence type="ECO:0000256" key="2">
    <source>
        <dbReference type="ARBA" id="ARBA00005790"/>
    </source>
</evidence>
<dbReference type="OrthoDB" id="1033810at2"/>
<evidence type="ECO:0000313" key="8">
    <source>
        <dbReference type="Proteomes" id="UP000192368"/>
    </source>
</evidence>
<evidence type="ECO:0000256" key="4">
    <source>
        <dbReference type="ARBA" id="ARBA00022777"/>
    </source>
</evidence>
<dbReference type="PANTHER" id="PTHR23117:SF13">
    <property type="entry name" value="GUANYLATE KINASE"/>
    <property type="match status" value="1"/>
</dbReference>
<dbReference type="SMART" id="SM00072">
    <property type="entry name" value="GuKc"/>
    <property type="match status" value="1"/>
</dbReference>
<dbReference type="InterPro" id="IPR020590">
    <property type="entry name" value="Guanylate_kinase_CS"/>
</dbReference>
<organism evidence="7 8">
    <name type="scientific">Peptoniphilus asaccharolyticus DSM 20463</name>
    <dbReference type="NCBI Taxonomy" id="573058"/>
    <lineage>
        <taxon>Bacteria</taxon>
        <taxon>Bacillati</taxon>
        <taxon>Bacillota</taxon>
        <taxon>Tissierellia</taxon>
        <taxon>Tissierellales</taxon>
        <taxon>Peptoniphilaceae</taxon>
        <taxon>Peptoniphilus</taxon>
    </lineage>
</organism>
<evidence type="ECO:0000256" key="5">
    <source>
        <dbReference type="ARBA" id="ARBA00048594"/>
    </source>
</evidence>
<evidence type="ECO:0000259" key="6">
    <source>
        <dbReference type="PROSITE" id="PS50052"/>
    </source>
</evidence>
<evidence type="ECO:0000256" key="3">
    <source>
        <dbReference type="ARBA" id="ARBA00022679"/>
    </source>
</evidence>
<dbReference type="GO" id="GO:0005829">
    <property type="term" value="C:cytosol"/>
    <property type="evidence" value="ECO:0007669"/>
    <property type="project" value="TreeGrafter"/>
</dbReference>
<accession>A0A1W1VKH7</accession>
<dbReference type="PROSITE" id="PS50052">
    <property type="entry name" value="GUANYLATE_KINASE_2"/>
    <property type="match status" value="1"/>
</dbReference>
<dbReference type="Proteomes" id="UP000192368">
    <property type="component" value="Unassembled WGS sequence"/>
</dbReference>
<name>A0A1W1VKH7_PEPAS</name>
<dbReference type="PANTHER" id="PTHR23117">
    <property type="entry name" value="GUANYLATE KINASE-RELATED"/>
    <property type="match status" value="1"/>
</dbReference>
<proteinExistence type="inferred from homology"/>
<dbReference type="PROSITE" id="PS00856">
    <property type="entry name" value="GUANYLATE_KINASE_1"/>
    <property type="match status" value="1"/>
</dbReference>
<evidence type="ECO:0000313" key="7">
    <source>
        <dbReference type="EMBL" id="SMB93852.1"/>
    </source>
</evidence>
<comment type="catalytic activity">
    <reaction evidence="5">
        <text>GMP + ATP = GDP + ADP</text>
        <dbReference type="Rhea" id="RHEA:20780"/>
        <dbReference type="ChEBI" id="CHEBI:30616"/>
        <dbReference type="ChEBI" id="CHEBI:58115"/>
        <dbReference type="ChEBI" id="CHEBI:58189"/>
        <dbReference type="ChEBI" id="CHEBI:456216"/>
        <dbReference type="EC" id="2.7.4.8"/>
    </reaction>
</comment>
<protein>
    <submittedName>
        <fullName evidence="7">Guanylate kinase</fullName>
    </submittedName>
</protein>
<keyword evidence="8" id="KW-1185">Reference proteome</keyword>
<evidence type="ECO:0000256" key="1">
    <source>
        <dbReference type="ARBA" id="ARBA00003531"/>
    </source>
</evidence>
<dbReference type="InterPro" id="IPR027417">
    <property type="entry name" value="P-loop_NTPase"/>
</dbReference>
<keyword evidence="3" id="KW-0808">Transferase</keyword>
<dbReference type="Pfam" id="PF00625">
    <property type="entry name" value="Guanylate_kin"/>
    <property type="match status" value="1"/>
</dbReference>
<dbReference type="RefSeq" id="WP_084231639.1">
    <property type="nucleotide sequence ID" value="NZ_FWWR01000017.1"/>
</dbReference>
<dbReference type="InterPro" id="IPR008144">
    <property type="entry name" value="Guanylate_kin-like_dom"/>
</dbReference>
<comment type="similarity">
    <text evidence="2">Belongs to the guanylate kinase family.</text>
</comment>
<gene>
    <name evidence="7" type="ORF">SAMN00017477_2149</name>
</gene>
<dbReference type="EMBL" id="FWWR01000017">
    <property type="protein sequence ID" value="SMB93852.1"/>
    <property type="molecule type" value="Genomic_DNA"/>
</dbReference>